<feature type="domain" description="DUF2326" evidence="2">
    <location>
        <begin position="455"/>
        <end position="582"/>
    </location>
</feature>
<dbReference type="OrthoDB" id="7888902at2"/>
<dbReference type="STRING" id="1122198.SAMN02745729_1366"/>
<proteinExistence type="predicted"/>
<dbReference type="RefSeq" id="WP_091828248.1">
    <property type="nucleotide sequence ID" value="NZ_FNRJ01000036.1"/>
</dbReference>
<dbReference type="AlphaFoldDB" id="A0A1H4HA04"/>
<protein>
    <submittedName>
        <fullName evidence="3">Uncharacterized protein YydD, contains DUF2326 domain</fullName>
    </submittedName>
</protein>
<feature type="coiled-coil region" evidence="1">
    <location>
        <begin position="240"/>
        <end position="267"/>
    </location>
</feature>
<dbReference type="Pfam" id="PF10088">
    <property type="entry name" value="DUF2326"/>
    <property type="match status" value="1"/>
</dbReference>
<evidence type="ECO:0000313" key="4">
    <source>
        <dbReference type="Proteomes" id="UP000242469"/>
    </source>
</evidence>
<keyword evidence="4" id="KW-1185">Reference proteome</keyword>
<keyword evidence="1" id="KW-0175">Coiled coil</keyword>
<dbReference type="EMBL" id="FNRJ01000036">
    <property type="protein sequence ID" value="SEB18673.1"/>
    <property type="molecule type" value="Genomic_DNA"/>
</dbReference>
<dbReference type="Proteomes" id="UP000242469">
    <property type="component" value="Unassembled WGS sequence"/>
</dbReference>
<reference evidence="4" key="1">
    <citation type="submission" date="2016-10" db="EMBL/GenBank/DDBJ databases">
        <authorList>
            <person name="Varghese N."/>
            <person name="Submissions S."/>
        </authorList>
    </citation>
    <scope>NUCLEOTIDE SEQUENCE [LARGE SCALE GENOMIC DNA]</scope>
    <source>
        <strain evidence="4">DSM 11526</strain>
    </source>
</reference>
<evidence type="ECO:0000313" key="3">
    <source>
        <dbReference type="EMBL" id="SEB18673.1"/>
    </source>
</evidence>
<dbReference type="InterPro" id="IPR018760">
    <property type="entry name" value="DUF2326"/>
</dbReference>
<accession>A0A1H4HA04</accession>
<organism evidence="3 4">
    <name type="scientific">Marinobacterium iners DSM 11526</name>
    <dbReference type="NCBI Taxonomy" id="1122198"/>
    <lineage>
        <taxon>Bacteria</taxon>
        <taxon>Pseudomonadati</taxon>
        <taxon>Pseudomonadota</taxon>
        <taxon>Gammaproteobacteria</taxon>
        <taxon>Oceanospirillales</taxon>
        <taxon>Oceanospirillaceae</taxon>
        <taxon>Marinobacterium</taxon>
    </lineage>
</organism>
<evidence type="ECO:0000259" key="2">
    <source>
        <dbReference type="Pfam" id="PF10088"/>
    </source>
</evidence>
<sequence>MFKLTSLSSPSGLFEKIIFKNGLNIILGRYSKSGKDINGIGKTTIINLIDYCLLADGVKSELFKEKYDFLKGEIVKLEFVLGGKIYSTERGFEDKKKVLFSRDGEEPKEFVDSDLRLILGAEIGKGQTGIYEPIWFRTLMSFFVQNDHNFSQRDAANVLKFTIGKRQPELFSYIFLLLGIDNSLIWNFDNDTVELKGLRSDQTRINKQIAEQTGKSAEDFRGECELVARKIDKLEDGLDNYKFDENVANLEEKLKTFSEEISSLNKQHISLVSKHRNIQESLRIDVDVNPEEISSFYSEIHSEFSNFIKKSLIDVIDFRQEISTNRRKFLKEREVLYQVRLAELKDKLIALETERSKVFKMLDEKSAFDALKAAYNNLVEEKARLSGQLTYIDQLDQIEEAIARTKSNVSSTVAKLVSEKNENLQVVDRIKSTFLDLVEGSVDIDSSDVSPYFNIEFKSNQKSPIKLSLEVPRGSSLGKGRFKILAFDFTVFITSVLRRNNFPSFLIHDGVFHAIAHKTRIKYLNYINTKLDELGDVQYIVTVNEDEIIFPESEGVAVDLSFKLEDKTLITLEDNPNHMFLGKEFG</sequence>
<gene>
    <name evidence="3" type="ORF">SAMN02745729_1366</name>
</gene>
<dbReference type="InterPro" id="IPR027417">
    <property type="entry name" value="P-loop_NTPase"/>
</dbReference>
<name>A0A1H4HA04_9GAMM</name>
<evidence type="ECO:0000256" key="1">
    <source>
        <dbReference type="SAM" id="Coils"/>
    </source>
</evidence>
<dbReference type="Gene3D" id="3.40.50.300">
    <property type="entry name" value="P-loop containing nucleotide triphosphate hydrolases"/>
    <property type="match status" value="1"/>
</dbReference>